<evidence type="ECO:0000313" key="3">
    <source>
        <dbReference type="Proteomes" id="UP000637578"/>
    </source>
</evidence>
<dbReference type="EMBL" id="BMMK01000023">
    <property type="protein sequence ID" value="GGM68707.1"/>
    <property type="molecule type" value="Genomic_DNA"/>
</dbReference>
<feature type="signal peptide" evidence="1">
    <location>
        <begin position="1"/>
        <end position="27"/>
    </location>
</feature>
<dbReference type="Proteomes" id="UP000637578">
    <property type="component" value="Unassembled WGS sequence"/>
</dbReference>
<reference evidence="2" key="1">
    <citation type="journal article" date="2014" name="Int. J. Syst. Evol. Microbiol.">
        <title>Complete genome sequence of Corynebacterium casei LMG S-19264T (=DSM 44701T), isolated from a smear-ripened cheese.</title>
        <authorList>
            <consortium name="US DOE Joint Genome Institute (JGI-PGF)"/>
            <person name="Walter F."/>
            <person name="Albersmeier A."/>
            <person name="Kalinowski J."/>
            <person name="Ruckert C."/>
        </authorList>
    </citation>
    <scope>NUCLEOTIDE SEQUENCE</scope>
    <source>
        <strain evidence="2">CGMCC 4.5737</strain>
    </source>
</reference>
<keyword evidence="3" id="KW-1185">Reference proteome</keyword>
<keyword evidence="1" id="KW-0732">Signal</keyword>
<name>A0A8J3CFR1_9PSEU</name>
<comment type="caution">
    <text evidence="2">The sequence shown here is derived from an EMBL/GenBank/DDBJ whole genome shotgun (WGS) entry which is preliminary data.</text>
</comment>
<dbReference type="AlphaFoldDB" id="A0A8J3CFR1"/>
<sequence length="110" mass="11918">MRKILEFAVVTLAGIGLALAGSGVANAMGTTDEPAMEPATEHIDVSQLGWTFNTGPTELSMRPDGWIHSACVPPEMMARMGQESSEPEFTMPPCHVLEMSPYVGWSVTHW</sequence>
<proteinExistence type="predicted"/>
<dbReference type="RefSeq" id="WP_189060296.1">
    <property type="nucleotide sequence ID" value="NZ_BMMK01000023.1"/>
</dbReference>
<protein>
    <submittedName>
        <fullName evidence="2">Uncharacterized protein</fullName>
    </submittedName>
</protein>
<organism evidence="2 3">
    <name type="scientific">Longimycelium tulufanense</name>
    <dbReference type="NCBI Taxonomy" id="907463"/>
    <lineage>
        <taxon>Bacteria</taxon>
        <taxon>Bacillati</taxon>
        <taxon>Actinomycetota</taxon>
        <taxon>Actinomycetes</taxon>
        <taxon>Pseudonocardiales</taxon>
        <taxon>Pseudonocardiaceae</taxon>
        <taxon>Longimycelium</taxon>
    </lineage>
</organism>
<feature type="chain" id="PRO_5035225975" evidence="1">
    <location>
        <begin position="28"/>
        <end position="110"/>
    </location>
</feature>
<reference evidence="2" key="2">
    <citation type="submission" date="2020-09" db="EMBL/GenBank/DDBJ databases">
        <authorList>
            <person name="Sun Q."/>
            <person name="Zhou Y."/>
        </authorList>
    </citation>
    <scope>NUCLEOTIDE SEQUENCE</scope>
    <source>
        <strain evidence="2">CGMCC 4.5737</strain>
    </source>
</reference>
<accession>A0A8J3CFR1</accession>
<evidence type="ECO:0000313" key="2">
    <source>
        <dbReference type="EMBL" id="GGM68707.1"/>
    </source>
</evidence>
<evidence type="ECO:0000256" key="1">
    <source>
        <dbReference type="SAM" id="SignalP"/>
    </source>
</evidence>
<gene>
    <name evidence="2" type="ORF">GCM10012275_43960</name>
</gene>